<dbReference type="GO" id="GO:0003700">
    <property type="term" value="F:DNA-binding transcription factor activity"/>
    <property type="evidence" value="ECO:0007669"/>
    <property type="project" value="TreeGrafter"/>
</dbReference>
<dbReference type="Pfam" id="PF13305">
    <property type="entry name" value="TetR_C_33"/>
    <property type="match status" value="1"/>
</dbReference>
<dbReference type="PANTHER" id="PTHR30055">
    <property type="entry name" value="HTH-TYPE TRANSCRIPTIONAL REGULATOR RUTR"/>
    <property type="match status" value="1"/>
</dbReference>
<comment type="caution">
    <text evidence="6">The sequence shown here is derived from an EMBL/GenBank/DDBJ whole genome shotgun (WGS) entry which is preliminary data.</text>
</comment>
<reference evidence="6 7" key="1">
    <citation type="submission" date="2020-08" db="EMBL/GenBank/DDBJ databases">
        <title>Sequencing the genomes of 1000 actinobacteria strains.</title>
        <authorList>
            <person name="Klenk H.-P."/>
        </authorList>
    </citation>
    <scope>NUCLEOTIDE SEQUENCE [LARGE SCALE GENOMIC DNA]</scope>
    <source>
        <strain evidence="6 7">DSM 44320</strain>
    </source>
</reference>
<dbReference type="PANTHER" id="PTHR30055:SF234">
    <property type="entry name" value="HTH-TYPE TRANSCRIPTIONAL REGULATOR BETI"/>
    <property type="match status" value="1"/>
</dbReference>
<dbReference type="InterPro" id="IPR036271">
    <property type="entry name" value="Tet_transcr_reg_TetR-rel_C_sf"/>
</dbReference>
<dbReference type="AlphaFoldDB" id="A0A7W5YD46"/>
<feature type="DNA-binding region" description="H-T-H motif" evidence="4">
    <location>
        <begin position="44"/>
        <end position="63"/>
    </location>
</feature>
<gene>
    <name evidence="6" type="ORF">FHR33_005873</name>
</gene>
<keyword evidence="7" id="KW-1185">Reference proteome</keyword>
<dbReference type="RefSeq" id="WP_183654105.1">
    <property type="nucleotide sequence ID" value="NZ_BAAAXX010000019.1"/>
</dbReference>
<dbReference type="InterPro" id="IPR009057">
    <property type="entry name" value="Homeodomain-like_sf"/>
</dbReference>
<evidence type="ECO:0000256" key="1">
    <source>
        <dbReference type="ARBA" id="ARBA00023015"/>
    </source>
</evidence>
<organism evidence="6 7">
    <name type="scientific">Nonomuraea dietziae</name>
    <dbReference type="NCBI Taxonomy" id="65515"/>
    <lineage>
        <taxon>Bacteria</taxon>
        <taxon>Bacillati</taxon>
        <taxon>Actinomycetota</taxon>
        <taxon>Actinomycetes</taxon>
        <taxon>Streptosporangiales</taxon>
        <taxon>Streptosporangiaceae</taxon>
        <taxon>Nonomuraea</taxon>
    </lineage>
</organism>
<evidence type="ECO:0000313" key="6">
    <source>
        <dbReference type="EMBL" id="MBB3730013.1"/>
    </source>
</evidence>
<proteinExistence type="predicted"/>
<sequence>MPHDGKRVKGSADERAQARDRLRAELLAAARALAEEKGGYEGVTIRALADRVGYRAPVVYEYFANKRDLLLALIEAGFAECADALAKALCAHEQRRAGGVLPAVAEAYWSFSLSQPHLYRLMHSLSDVPFGAPATPAPAQECFVLLRNAVTEAAPRHPATAYDADAATDLFWAHLHGLVMLTLDGRIKGGPTRAHGLLGHLTDTFTGNGARSGPR</sequence>
<dbReference type="GO" id="GO:0000976">
    <property type="term" value="F:transcription cis-regulatory region binding"/>
    <property type="evidence" value="ECO:0007669"/>
    <property type="project" value="TreeGrafter"/>
</dbReference>
<dbReference type="Pfam" id="PF00440">
    <property type="entry name" value="TetR_N"/>
    <property type="match status" value="1"/>
</dbReference>
<evidence type="ECO:0000313" key="7">
    <source>
        <dbReference type="Proteomes" id="UP000579945"/>
    </source>
</evidence>
<keyword evidence="3" id="KW-0804">Transcription</keyword>
<evidence type="ECO:0000256" key="4">
    <source>
        <dbReference type="PROSITE-ProRule" id="PRU00335"/>
    </source>
</evidence>
<dbReference type="Proteomes" id="UP000579945">
    <property type="component" value="Unassembled WGS sequence"/>
</dbReference>
<dbReference type="InterPro" id="IPR050109">
    <property type="entry name" value="HTH-type_TetR-like_transc_reg"/>
</dbReference>
<dbReference type="GeneID" id="95392180"/>
<evidence type="ECO:0000256" key="2">
    <source>
        <dbReference type="ARBA" id="ARBA00023125"/>
    </source>
</evidence>
<dbReference type="SUPFAM" id="SSF46689">
    <property type="entry name" value="Homeodomain-like"/>
    <property type="match status" value="1"/>
</dbReference>
<dbReference type="SUPFAM" id="SSF48498">
    <property type="entry name" value="Tetracyclin repressor-like, C-terminal domain"/>
    <property type="match status" value="1"/>
</dbReference>
<evidence type="ECO:0000259" key="5">
    <source>
        <dbReference type="PROSITE" id="PS50977"/>
    </source>
</evidence>
<dbReference type="Gene3D" id="1.10.357.10">
    <property type="entry name" value="Tetracycline Repressor, domain 2"/>
    <property type="match status" value="1"/>
</dbReference>
<name>A0A7W5YD46_9ACTN</name>
<dbReference type="InterPro" id="IPR001647">
    <property type="entry name" value="HTH_TetR"/>
</dbReference>
<feature type="domain" description="HTH tetR-type" evidence="5">
    <location>
        <begin position="20"/>
        <end position="81"/>
    </location>
</feature>
<accession>A0A7W5YD46</accession>
<protein>
    <submittedName>
        <fullName evidence="6">AcrR family transcriptional regulator</fullName>
    </submittedName>
</protein>
<evidence type="ECO:0000256" key="3">
    <source>
        <dbReference type="ARBA" id="ARBA00023163"/>
    </source>
</evidence>
<dbReference type="PROSITE" id="PS50977">
    <property type="entry name" value="HTH_TETR_2"/>
    <property type="match status" value="1"/>
</dbReference>
<dbReference type="InterPro" id="IPR025996">
    <property type="entry name" value="MT1864/Rv1816-like_C"/>
</dbReference>
<keyword evidence="2 4" id="KW-0238">DNA-binding</keyword>
<dbReference type="EMBL" id="JACIBV010000001">
    <property type="protein sequence ID" value="MBB3730013.1"/>
    <property type="molecule type" value="Genomic_DNA"/>
</dbReference>
<keyword evidence="1" id="KW-0805">Transcription regulation</keyword>